<proteinExistence type="predicted"/>
<keyword evidence="3" id="KW-1185">Reference proteome</keyword>
<evidence type="ECO:0000256" key="1">
    <source>
        <dbReference type="SAM" id="MobiDB-lite"/>
    </source>
</evidence>
<dbReference type="EMBL" id="JARGEQ010000040">
    <property type="protein sequence ID" value="MDF1585768.1"/>
    <property type="molecule type" value="Genomic_DNA"/>
</dbReference>
<feature type="compositionally biased region" description="Basic residues" evidence="1">
    <location>
        <begin position="77"/>
        <end position="88"/>
    </location>
</feature>
<reference evidence="2 3" key="1">
    <citation type="submission" date="2023-03" db="EMBL/GenBank/DDBJ databases">
        <title>YIM 152171 draft genome.</title>
        <authorList>
            <person name="Yang Z."/>
        </authorList>
    </citation>
    <scope>NUCLEOTIDE SEQUENCE [LARGE SCALE GENOMIC DNA]</scope>
    <source>
        <strain evidence="2 3">YIM 152171</strain>
    </source>
</reference>
<sequence length="88" mass="9454">MVRGRAPVGRRRPGPAPLRGARTQPFIAALRHEGMTAPCVLDGRMGSAASRARVEQAPAPTLEPGDIVVMESPGSHRAPRRVRRDPGR</sequence>
<dbReference type="AlphaFoldDB" id="A0AAP3UY64"/>
<accession>A0AAP3UY64</accession>
<evidence type="ECO:0000313" key="2">
    <source>
        <dbReference type="EMBL" id="MDF1585768.1"/>
    </source>
</evidence>
<dbReference type="RefSeq" id="WP_327788184.1">
    <property type="nucleotide sequence ID" value="NZ_JARGEQ010000040.1"/>
</dbReference>
<comment type="caution">
    <text evidence="2">The sequence shown here is derived from an EMBL/GenBank/DDBJ whole genome shotgun (WGS) entry which is preliminary data.</text>
</comment>
<protein>
    <submittedName>
        <fullName evidence="2">Uncharacterized protein</fullName>
    </submittedName>
</protein>
<organism evidence="2 3">
    <name type="scientific">Marinimicrococcus flavescens</name>
    <dbReference type="NCBI Taxonomy" id="3031815"/>
    <lineage>
        <taxon>Bacteria</taxon>
        <taxon>Pseudomonadati</taxon>
        <taxon>Pseudomonadota</taxon>
        <taxon>Alphaproteobacteria</taxon>
        <taxon>Geminicoccales</taxon>
        <taxon>Geminicoccaceae</taxon>
        <taxon>Marinimicrococcus</taxon>
    </lineage>
</organism>
<dbReference type="Proteomes" id="UP001301140">
    <property type="component" value="Unassembled WGS sequence"/>
</dbReference>
<name>A0AAP3UY64_9PROT</name>
<evidence type="ECO:0000313" key="3">
    <source>
        <dbReference type="Proteomes" id="UP001301140"/>
    </source>
</evidence>
<feature type="region of interest" description="Disordered" evidence="1">
    <location>
        <begin position="51"/>
        <end position="88"/>
    </location>
</feature>
<feature type="region of interest" description="Disordered" evidence="1">
    <location>
        <begin position="1"/>
        <end position="22"/>
    </location>
</feature>
<gene>
    <name evidence="2" type="ORF">PZ740_05135</name>
</gene>